<feature type="domain" description="BTB" evidence="1">
    <location>
        <begin position="15"/>
        <end position="82"/>
    </location>
</feature>
<dbReference type="Proteomes" id="UP001169217">
    <property type="component" value="Unassembled WGS sequence"/>
</dbReference>
<dbReference type="PANTHER" id="PTHR47843:SF2">
    <property type="entry name" value="BTB DOMAIN-CONTAINING PROTEIN"/>
    <property type="match status" value="1"/>
</dbReference>
<accession>A0ABQ9PM83</accession>
<reference evidence="2" key="1">
    <citation type="submission" date="2023-04" db="EMBL/GenBank/DDBJ databases">
        <title>Colletotrichum limetticola genome sequence.</title>
        <authorList>
            <person name="Baroncelli R."/>
        </authorList>
    </citation>
    <scope>NUCLEOTIDE SEQUENCE</scope>
    <source>
        <strain evidence="2">KLA-Anderson</strain>
    </source>
</reference>
<dbReference type="Gene3D" id="3.30.710.10">
    <property type="entry name" value="Potassium Channel Kv1.1, Chain A"/>
    <property type="match status" value="1"/>
</dbReference>
<dbReference type="EMBL" id="JARUPT010000401">
    <property type="protein sequence ID" value="KAK0372000.1"/>
    <property type="molecule type" value="Genomic_DNA"/>
</dbReference>
<dbReference type="PROSITE" id="PS50097">
    <property type="entry name" value="BTB"/>
    <property type="match status" value="1"/>
</dbReference>
<dbReference type="InterPro" id="IPR011333">
    <property type="entry name" value="SKP1/BTB/POZ_sf"/>
</dbReference>
<dbReference type="InterPro" id="IPR000210">
    <property type="entry name" value="BTB/POZ_dom"/>
</dbReference>
<evidence type="ECO:0000259" key="1">
    <source>
        <dbReference type="PROSITE" id="PS50097"/>
    </source>
</evidence>
<dbReference type="PANTHER" id="PTHR47843">
    <property type="entry name" value="BTB DOMAIN-CONTAINING PROTEIN-RELATED"/>
    <property type="match status" value="1"/>
</dbReference>
<comment type="caution">
    <text evidence="2">The sequence shown here is derived from an EMBL/GenBank/DDBJ whole genome shotgun (WGS) entry which is preliminary data.</text>
</comment>
<protein>
    <recommendedName>
        <fullName evidence="1">BTB domain-containing protein</fullName>
    </recommendedName>
</protein>
<evidence type="ECO:0000313" key="2">
    <source>
        <dbReference type="EMBL" id="KAK0372000.1"/>
    </source>
</evidence>
<dbReference type="Pfam" id="PF00651">
    <property type="entry name" value="BTB"/>
    <property type="match status" value="1"/>
</dbReference>
<gene>
    <name evidence="2" type="ORF">CLIM01_10650</name>
</gene>
<sequence length="272" mass="30561">MAELTYDESLASDFFKVVVGAERRTFHLHSTLVARLSKALHKLLYGSMKEAQERSVQWLDVDVPTFVRFGEFIYTGDYHAAPYTSRIVPVPVDSDASPAEPVAEIVRAPSFTKRKKGATWNSKSSAYLRPASGSLWSEFSQLYADFSPTNVRENGPSDDYTDVFLGHAKVYVFAGCYGIATLRALSLGKLRKTLEIFALYQAGVQDVIRLIRYCYQNTADKVSEEDELRILVNMYTACKVETLWEDADFAGLVETNGEYAKGLINFIVRRVS</sequence>
<dbReference type="SUPFAM" id="SSF54695">
    <property type="entry name" value="POZ domain"/>
    <property type="match status" value="1"/>
</dbReference>
<organism evidence="2 3">
    <name type="scientific">Colletotrichum limetticola</name>
    <dbReference type="NCBI Taxonomy" id="1209924"/>
    <lineage>
        <taxon>Eukaryota</taxon>
        <taxon>Fungi</taxon>
        <taxon>Dikarya</taxon>
        <taxon>Ascomycota</taxon>
        <taxon>Pezizomycotina</taxon>
        <taxon>Sordariomycetes</taxon>
        <taxon>Hypocreomycetidae</taxon>
        <taxon>Glomerellales</taxon>
        <taxon>Glomerellaceae</taxon>
        <taxon>Colletotrichum</taxon>
        <taxon>Colletotrichum acutatum species complex</taxon>
    </lineage>
</organism>
<evidence type="ECO:0000313" key="3">
    <source>
        <dbReference type="Proteomes" id="UP001169217"/>
    </source>
</evidence>
<name>A0ABQ9PM83_9PEZI</name>
<keyword evidence="3" id="KW-1185">Reference proteome</keyword>
<proteinExistence type="predicted"/>